<dbReference type="InterPro" id="IPR050223">
    <property type="entry name" value="D-isomer_2-hydroxyacid_DH"/>
</dbReference>
<dbReference type="GO" id="GO:0030267">
    <property type="term" value="F:glyoxylate reductase (NADPH) activity"/>
    <property type="evidence" value="ECO:0007669"/>
    <property type="project" value="TreeGrafter"/>
</dbReference>
<dbReference type="Pfam" id="PF02826">
    <property type="entry name" value="2-Hacid_dh_C"/>
    <property type="match status" value="1"/>
</dbReference>
<accession>R7YA80</accession>
<dbReference type="CDD" id="cd12156">
    <property type="entry name" value="HPPR"/>
    <property type="match status" value="1"/>
</dbReference>
<evidence type="ECO:0000256" key="6">
    <source>
        <dbReference type="SAM" id="MobiDB-lite"/>
    </source>
</evidence>
<organism evidence="9 10">
    <name type="scientific">Gordonia terrae C-6</name>
    <dbReference type="NCBI Taxonomy" id="1316928"/>
    <lineage>
        <taxon>Bacteria</taxon>
        <taxon>Bacillati</taxon>
        <taxon>Actinomycetota</taxon>
        <taxon>Actinomycetes</taxon>
        <taxon>Mycobacteriales</taxon>
        <taxon>Gordoniaceae</taxon>
        <taxon>Gordonia</taxon>
    </lineage>
</organism>
<dbReference type="AlphaFoldDB" id="R7YA80"/>
<evidence type="ECO:0000259" key="7">
    <source>
        <dbReference type="Pfam" id="PF00389"/>
    </source>
</evidence>
<feature type="region of interest" description="Disordered" evidence="6">
    <location>
        <begin position="1"/>
        <end position="21"/>
    </location>
</feature>
<reference evidence="9 10" key="1">
    <citation type="journal article" date="2013" name="Genome Announc.">
        <title>Draft Genome Sequence of a Benzothiophene-Desulfurizing Bacterium, Gordona terrae Strain C-6.</title>
        <authorList>
            <person name="Wang W."/>
            <person name="Ma T."/>
            <person name="Ren Y."/>
            <person name="Li G."/>
        </authorList>
    </citation>
    <scope>NUCLEOTIDE SEQUENCE [LARGE SCALE GENOMIC DNA]</scope>
    <source>
        <strain evidence="9 10">C-6</strain>
    </source>
</reference>
<dbReference type="GO" id="GO:0005829">
    <property type="term" value="C:cytosol"/>
    <property type="evidence" value="ECO:0007669"/>
    <property type="project" value="TreeGrafter"/>
</dbReference>
<evidence type="ECO:0000259" key="8">
    <source>
        <dbReference type="Pfam" id="PF02826"/>
    </source>
</evidence>
<dbReference type="Proteomes" id="UP000013569">
    <property type="component" value="Unassembled WGS sequence"/>
</dbReference>
<comment type="caution">
    <text evidence="9">The sequence shown here is derived from an EMBL/GenBank/DDBJ whole genome shotgun (WGS) entry which is preliminary data.</text>
</comment>
<evidence type="ECO:0000313" key="10">
    <source>
        <dbReference type="Proteomes" id="UP000013569"/>
    </source>
</evidence>
<dbReference type="EMBL" id="AQPW01000009">
    <property type="protein sequence ID" value="EON32936.1"/>
    <property type="molecule type" value="Genomic_DNA"/>
</dbReference>
<dbReference type="RefSeq" id="WP_010842371.1">
    <property type="nucleotide sequence ID" value="NZ_AQPW01000009.1"/>
</dbReference>
<dbReference type="PANTHER" id="PTHR10996">
    <property type="entry name" value="2-HYDROXYACID DEHYDROGENASE-RELATED"/>
    <property type="match status" value="1"/>
</dbReference>
<dbReference type="InterPro" id="IPR006139">
    <property type="entry name" value="D-isomer_2_OHA_DH_cat_dom"/>
</dbReference>
<name>R7YA80_9ACTN</name>
<proteinExistence type="inferred from homology"/>
<feature type="domain" description="D-isomer specific 2-hydroxyacid dehydrogenase NAD-binding" evidence="8">
    <location>
        <begin position="131"/>
        <end position="304"/>
    </location>
</feature>
<dbReference type="Gene3D" id="3.40.50.720">
    <property type="entry name" value="NAD(P)-binding Rossmann-like Domain"/>
    <property type="match status" value="2"/>
</dbReference>
<dbReference type="SUPFAM" id="SSF51735">
    <property type="entry name" value="NAD(P)-binding Rossmann-fold domains"/>
    <property type="match status" value="1"/>
</dbReference>
<dbReference type="PATRIC" id="fig|1316928.3.peg.1948"/>
<protein>
    <submittedName>
        <fullName evidence="9">D-Lactate dehydrogenase-related dehydrogenase</fullName>
    </submittedName>
</protein>
<dbReference type="PROSITE" id="PS00065">
    <property type="entry name" value="D_2_HYDROXYACID_DH_1"/>
    <property type="match status" value="1"/>
</dbReference>
<dbReference type="InterPro" id="IPR036291">
    <property type="entry name" value="NAD(P)-bd_dom_sf"/>
</dbReference>
<evidence type="ECO:0000256" key="2">
    <source>
        <dbReference type="ARBA" id="ARBA00022857"/>
    </source>
</evidence>
<feature type="domain" description="D-isomer specific 2-hydroxyacid dehydrogenase catalytic" evidence="7">
    <location>
        <begin position="56"/>
        <end position="335"/>
    </location>
</feature>
<dbReference type="InterPro" id="IPR006140">
    <property type="entry name" value="D-isomer_DH_NAD-bd"/>
</dbReference>
<evidence type="ECO:0000256" key="4">
    <source>
        <dbReference type="ARBA" id="ARBA00023027"/>
    </source>
</evidence>
<keyword evidence="2" id="KW-0521">NADP</keyword>
<evidence type="ECO:0000256" key="1">
    <source>
        <dbReference type="ARBA" id="ARBA00005854"/>
    </source>
</evidence>
<dbReference type="SUPFAM" id="SSF52283">
    <property type="entry name" value="Formate/glycerate dehydrogenase catalytic domain-like"/>
    <property type="match status" value="1"/>
</dbReference>
<dbReference type="FunFam" id="3.40.50.720:FF:000213">
    <property type="entry name" value="Putative 2-hydroxyacid dehydrogenase"/>
    <property type="match status" value="1"/>
</dbReference>
<dbReference type="GO" id="GO:0016618">
    <property type="term" value="F:hydroxypyruvate reductase [NAD(P)H] activity"/>
    <property type="evidence" value="ECO:0007669"/>
    <property type="project" value="TreeGrafter"/>
</dbReference>
<dbReference type="GO" id="GO:0051287">
    <property type="term" value="F:NAD binding"/>
    <property type="evidence" value="ECO:0007669"/>
    <property type="project" value="InterPro"/>
</dbReference>
<comment type="similarity">
    <text evidence="1 5">Belongs to the D-isomer specific 2-hydroxyacid dehydrogenase family.</text>
</comment>
<evidence type="ECO:0000256" key="3">
    <source>
        <dbReference type="ARBA" id="ARBA00023002"/>
    </source>
</evidence>
<sequence length="346" mass="36138">MTSSSAGTATAPEPVAPESFSFQHGSVLRVGPLKPSLEERLADTYGAERLPDDDETRASFLARNAEAVTAVVTSGRTGVDAGLMAALPNLGAIVHFGVGYDTTDVARATELGIGVSNTPDVLTDCVADTAVGLLLDTMRGLSAADRFVRAGRWPAEGNVPLTRKVSGTDIGILGLGRIGSAIAHRLEAFGCRISYHNRRPVAGSPYRYAASPVELAAQADVLIVAAAGGANTRHLVDRDVLEALGPDGYLINVARGSVVDENALVDLLRHGRLAGAGLDVFAHEPEVPAELLSMDNVVLLPHLASGTVETRAAMEELTLANLESFLRTGDLSTPVVAPNPVLRKDI</sequence>
<evidence type="ECO:0000256" key="5">
    <source>
        <dbReference type="RuleBase" id="RU003719"/>
    </source>
</evidence>
<keyword evidence="4" id="KW-0520">NAD</keyword>
<dbReference type="PANTHER" id="PTHR10996:SF178">
    <property type="entry name" value="2-HYDROXYACID DEHYDROGENASE YGL185C-RELATED"/>
    <property type="match status" value="1"/>
</dbReference>
<evidence type="ECO:0000313" key="9">
    <source>
        <dbReference type="EMBL" id="EON32936.1"/>
    </source>
</evidence>
<keyword evidence="3 5" id="KW-0560">Oxidoreductase</keyword>
<gene>
    <name evidence="9" type="ORF">GTC6_09739</name>
</gene>
<dbReference type="OrthoDB" id="117809at2"/>
<dbReference type="InterPro" id="IPR029752">
    <property type="entry name" value="D-isomer_DH_CS1"/>
</dbReference>
<dbReference type="Pfam" id="PF00389">
    <property type="entry name" value="2-Hacid_dh"/>
    <property type="match status" value="1"/>
</dbReference>